<sequence>MQFALKSTESIQKTLTDRMNNITWVGVELKGTTYHLTVVEKNEPEKEEYVSPRHLVAKKKAVIQRLVVDEGLAIVKLNDYVKKGDILVSGNIGAEDKPQLVAAKGVVLAETWYTTEAELPLKSEIDVLTGENKTMYRIGWKDTSIPIWGFWGKDYQRETVEKNTSSFHFLGMELPITFTKQVIHESELGIKTYTKKEAKDVLFKLAREDVLSKVSDDATIKKEKILHERVENGKVKVTIYYQVIEDIAIAQPIVQGD</sequence>
<evidence type="ECO:0000313" key="1">
    <source>
        <dbReference type="EMBL" id="QPC46925.1"/>
    </source>
</evidence>
<accession>A0A7S8HFY6</accession>
<dbReference type="EMBL" id="CP049742">
    <property type="protein sequence ID" value="QPC46925.1"/>
    <property type="molecule type" value="Genomic_DNA"/>
</dbReference>
<gene>
    <name evidence="1" type="ORF">G8O30_08100</name>
</gene>
<evidence type="ECO:0000313" key="2">
    <source>
        <dbReference type="Proteomes" id="UP000593626"/>
    </source>
</evidence>
<keyword evidence="2" id="KW-1185">Reference proteome</keyword>
<dbReference type="InterPro" id="IPR010690">
    <property type="entry name" value="YqfD"/>
</dbReference>
<dbReference type="AlphaFoldDB" id="A0A7S8HFY6"/>
<name>A0A7S8HFY6_9BACI</name>
<dbReference type="KEGG" id="mcui:G8O30_08100"/>
<dbReference type="Pfam" id="PF06898">
    <property type="entry name" value="YqfD"/>
    <property type="match status" value="1"/>
</dbReference>
<organism evidence="1 2">
    <name type="scientific">Mangrovibacillus cuniculi</name>
    <dbReference type="NCBI Taxonomy" id="2593652"/>
    <lineage>
        <taxon>Bacteria</taxon>
        <taxon>Bacillati</taxon>
        <taxon>Bacillota</taxon>
        <taxon>Bacilli</taxon>
        <taxon>Bacillales</taxon>
        <taxon>Bacillaceae</taxon>
        <taxon>Mangrovibacillus</taxon>
    </lineage>
</organism>
<reference evidence="1 2" key="1">
    <citation type="submission" date="2019-07" db="EMBL/GenBank/DDBJ databases">
        <title>Genome sequence of 2 isolates from Red Sea Mangroves.</title>
        <authorList>
            <person name="Sefrji F."/>
            <person name="Michoud G."/>
            <person name="Merlino G."/>
            <person name="Daffonchio D."/>
        </authorList>
    </citation>
    <scope>NUCLEOTIDE SEQUENCE [LARGE SCALE GENOMIC DNA]</scope>
    <source>
        <strain evidence="1 2">R1DC41</strain>
    </source>
</reference>
<protein>
    <submittedName>
        <fullName evidence="1">Sporulation protein YqfD</fullName>
    </submittedName>
</protein>
<proteinExistence type="predicted"/>
<dbReference type="Proteomes" id="UP000593626">
    <property type="component" value="Chromosome"/>
</dbReference>